<reference evidence="5 6" key="1">
    <citation type="submission" date="2015-11" db="EMBL/GenBank/DDBJ databases">
        <title>The genome of Candidatus Endoriftia persephone in Ridgeia piscesae and population structure of the North Eastern Pacific vestimentiferan symbionts.</title>
        <authorList>
            <person name="Perez M."/>
            <person name="Juniper K.S."/>
        </authorList>
    </citation>
    <scope>NUCLEOTIDE SEQUENCE [LARGE SCALE GENOMIC DNA]</scope>
    <source>
        <strain evidence="4">Ind10</strain>
        <strain evidence="3">Ind11</strain>
    </source>
</reference>
<evidence type="ECO:0000256" key="1">
    <source>
        <dbReference type="SAM" id="Coils"/>
    </source>
</evidence>
<feature type="signal peptide" evidence="2">
    <location>
        <begin position="1"/>
        <end position="25"/>
    </location>
</feature>
<evidence type="ECO:0000256" key="2">
    <source>
        <dbReference type="SAM" id="SignalP"/>
    </source>
</evidence>
<evidence type="ECO:0000313" key="5">
    <source>
        <dbReference type="Proteomes" id="UP000051276"/>
    </source>
</evidence>
<organism evidence="4 5">
    <name type="scientific">endosymbiont of Ridgeia piscesae</name>
    <dbReference type="NCBI Taxonomy" id="54398"/>
    <lineage>
        <taxon>Bacteria</taxon>
        <taxon>Pseudomonadati</taxon>
        <taxon>Pseudomonadota</taxon>
        <taxon>Gammaproteobacteria</taxon>
        <taxon>sulfur-oxidizing symbionts</taxon>
    </lineage>
</organism>
<accession>A0A0T5ZBI0</accession>
<proteinExistence type="predicted"/>
<dbReference type="Proteomes" id="UP000051634">
    <property type="component" value="Unassembled WGS sequence"/>
</dbReference>
<keyword evidence="2" id="KW-0732">Signal</keyword>
<protein>
    <submittedName>
        <fullName evidence="4">Uncharacterized protein</fullName>
    </submittedName>
</protein>
<name>A0A0T5ZBI0_9GAMM</name>
<evidence type="ECO:0000313" key="3">
    <source>
        <dbReference type="EMBL" id="KRT54588.1"/>
    </source>
</evidence>
<keyword evidence="6" id="KW-1185">Reference proteome</keyword>
<evidence type="ECO:0000313" key="6">
    <source>
        <dbReference type="Proteomes" id="UP000051634"/>
    </source>
</evidence>
<dbReference type="RefSeq" id="WP_057955015.1">
    <property type="nucleotide sequence ID" value="NZ_KQ556866.1"/>
</dbReference>
<gene>
    <name evidence="3" type="ORF">Ga0074115_107118</name>
    <name evidence="4" type="ORF">Ga0076813_16132</name>
</gene>
<comment type="caution">
    <text evidence="4">The sequence shown here is derived from an EMBL/GenBank/DDBJ whole genome shotgun (WGS) entry which is preliminary data.</text>
</comment>
<feature type="chain" id="PRO_5010437769" evidence="2">
    <location>
        <begin position="26"/>
        <end position="137"/>
    </location>
</feature>
<dbReference type="EMBL" id="LMXI01000081">
    <property type="protein sequence ID" value="KRT59838.1"/>
    <property type="molecule type" value="Genomic_DNA"/>
</dbReference>
<dbReference type="OrthoDB" id="5806290at2"/>
<dbReference type="EMBL" id="LDXT01000090">
    <property type="protein sequence ID" value="KRT54588.1"/>
    <property type="molecule type" value="Genomic_DNA"/>
</dbReference>
<dbReference type="STRING" id="54398.Ga0074115_107118"/>
<dbReference type="AlphaFoldDB" id="A0A0T5ZBI0"/>
<dbReference type="Proteomes" id="UP000051276">
    <property type="component" value="Unassembled WGS sequence"/>
</dbReference>
<feature type="coiled-coil region" evidence="1">
    <location>
        <begin position="46"/>
        <end position="73"/>
    </location>
</feature>
<evidence type="ECO:0000313" key="4">
    <source>
        <dbReference type="EMBL" id="KRT59838.1"/>
    </source>
</evidence>
<sequence>MKMTRYKTLVVASLAAALFSSSLPAEERPLQVDSQGFCSSLPSVDRAELSQRILKLHSNLQHQQAELTRAEIEKRFDSTDAVITIILPGGLLYAAYRKADHLKTKARLEQVSSDLNRLSVDLVAFNPIGSIQVAQAR</sequence>
<keyword evidence="1" id="KW-0175">Coiled coil</keyword>